<keyword evidence="1" id="KW-0732">Signal</keyword>
<gene>
    <name evidence="3" type="ORF">Rhal01_00253</name>
</gene>
<dbReference type="Proteomes" id="UP001424741">
    <property type="component" value="Unassembled WGS sequence"/>
</dbReference>
<keyword evidence="4" id="KW-1185">Reference proteome</keyword>
<feature type="chain" id="PRO_5046932417" description="Glucose/Sorbosone dehydrogenase domain-containing protein" evidence="1">
    <location>
        <begin position="23"/>
        <end position="525"/>
    </location>
</feature>
<dbReference type="PANTHER" id="PTHR19328:SF75">
    <property type="entry name" value="ALDOSE SUGAR DEHYDROGENASE YLII"/>
    <property type="match status" value="1"/>
</dbReference>
<dbReference type="InterPro" id="IPR011041">
    <property type="entry name" value="Quinoprot_gluc/sorb_DH_b-prop"/>
</dbReference>
<name>A0ABP9UUE7_9BACT</name>
<dbReference type="Gene3D" id="2.120.10.30">
    <property type="entry name" value="TolB, C-terminal domain"/>
    <property type="match status" value="1"/>
</dbReference>
<comment type="caution">
    <text evidence="3">The sequence shown here is derived from an EMBL/GenBank/DDBJ whole genome shotgun (WGS) entry which is preliminary data.</text>
</comment>
<evidence type="ECO:0000313" key="3">
    <source>
        <dbReference type="EMBL" id="GAA5494096.1"/>
    </source>
</evidence>
<dbReference type="SUPFAM" id="SSF50952">
    <property type="entry name" value="Soluble quinoprotein glucose dehydrogenase"/>
    <property type="match status" value="1"/>
</dbReference>
<feature type="signal peptide" evidence="1">
    <location>
        <begin position="1"/>
        <end position="22"/>
    </location>
</feature>
<protein>
    <recommendedName>
        <fullName evidence="2">Glucose/Sorbosone dehydrogenase domain-containing protein</fullName>
    </recommendedName>
</protein>
<evidence type="ECO:0000256" key="1">
    <source>
        <dbReference type="SAM" id="SignalP"/>
    </source>
</evidence>
<evidence type="ECO:0000259" key="2">
    <source>
        <dbReference type="Pfam" id="PF07995"/>
    </source>
</evidence>
<reference evidence="3 4" key="1">
    <citation type="submission" date="2024-02" db="EMBL/GenBank/DDBJ databases">
        <title>Rubritalea halochordaticola NBRC 107102.</title>
        <authorList>
            <person name="Ichikawa N."/>
            <person name="Katano-Makiyama Y."/>
            <person name="Hidaka K."/>
        </authorList>
    </citation>
    <scope>NUCLEOTIDE SEQUENCE [LARGE SCALE GENOMIC DNA]</scope>
    <source>
        <strain evidence="3 4">NBRC 107102</strain>
    </source>
</reference>
<dbReference type="InterPro" id="IPR011042">
    <property type="entry name" value="6-blade_b-propeller_TolB-like"/>
</dbReference>
<dbReference type="InterPro" id="IPR012938">
    <property type="entry name" value="Glc/Sorbosone_DH"/>
</dbReference>
<organism evidence="3 4">
    <name type="scientific">Rubritalea halochordaticola</name>
    <dbReference type="NCBI Taxonomy" id="714537"/>
    <lineage>
        <taxon>Bacteria</taxon>
        <taxon>Pseudomonadati</taxon>
        <taxon>Verrucomicrobiota</taxon>
        <taxon>Verrucomicrobiia</taxon>
        <taxon>Verrucomicrobiales</taxon>
        <taxon>Rubritaleaceae</taxon>
        <taxon>Rubritalea</taxon>
    </lineage>
</organism>
<evidence type="ECO:0000313" key="4">
    <source>
        <dbReference type="Proteomes" id="UP001424741"/>
    </source>
</evidence>
<accession>A0ABP9UUE7</accession>
<dbReference type="EMBL" id="BAABRL010000001">
    <property type="protein sequence ID" value="GAA5494096.1"/>
    <property type="molecule type" value="Genomic_DNA"/>
</dbReference>
<dbReference type="PANTHER" id="PTHR19328">
    <property type="entry name" value="HEDGEHOG-INTERACTING PROTEIN"/>
    <property type="match status" value="1"/>
</dbReference>
<proteinExistence type="predicted"/>
<dbReference type="Pfam" id="PF07995">
    <property type="entry name" value="GSDH"/>
    <property type="match status" value="1"/>
</dbReference>
<feature type="domain" description="Glucose/Sorbosone dehydrogenase" evidence="2">
    <location>
        <begin position="63"/>
        <end position="391"/>
    </location>
</feature>
<sequence>MPNAFPKGLLLVLVYTSVAAVAQDYFPEQIPDSSFSVQVEDVATLPDTDNLPARINLVTQDGEGRLFANDQRGVMYFIDTDTGSTNEFLDLRDYTELTLISSSEAGFQSFAFHPEYHKEGSPGYGKIYTLLSSGNTSITPDFDPGGGEAFHTVLLEWQIADSSSLTFIPADSESPYRELMRIKQPYTGHNGGLIAFNPHHQPGDAEYGSLYIAMGDGGGANDPQENAQNTENPFGAILRINPLGSNSENGKYGYVATNVFASDNQESTLAEIYCYGLRNPQRFGWDIQSGKMFIADIGQNGVEEINEGLNGGNFGWDIREGSFGDEGDGGSVMLDPVAEYDHANMIAESPSINNRAITVGEVARGSCVTALDGHLLLGDFPTGTLFVLNVDLDPLAGGQDGLKQLHLVDSKGLVVSFLDMINDERARRFFGESNRADLRFSVNTPGRYYLSNKKDGVIRRIVPDQDPSITLGAASAGAQEATVNYNGCLQRSDDMLTWEDVVPQPQSGSNVPLSETSGFFRSVLK</sequence>